<keyword evidence="1" id="KW-0472">Membrane</keyword>
<evidence type="ECO:0000313" key="2">
    <source>
        <dbReference type="EMBL" id="VDM69215.1"/>
    </source>
</evidence>
<evidence type="ECO:0000256" key="1">
    <source>
        <dbReference type="SAM" id="Phobius"/>
    </source>
</evidence>
<sequence length="100" mass="11073">MATALTLTNIKPTLTIKHHTTPPEARTTTNIRALILATIPTIITVATIVNRHMAFSQHCLAWVAEVAVITWTDTETGTLELLKMGYLLPVMVEDAQYEDN</sequence>
<keyword evidence="1" id="KW-1133">Transmembrane helix</keyword>
<dbReference type="EMBL" id="UYYB01011454">
    <property type="protein sequence ID" value="VDM69215.1"/>
    <property type="molecule type" value="Genomic_DNA"/>
</dbReference>
<protein>
    <submittedName>
        <fullName evidence="2">Uncharacterized protein</fullName>
    </submittedName>
</protein>
<name>A0A3P7KD88_STRVU</name>
<keyword evidence="3" id="KW-1185">Reference proteome</keyword>
<proteinExistence type="predicted"/>
<dbReference type="Proteomes" id="UP000270094">
    <property type="component" value="Unassembled WGS sequence"/>
</dbReference>
<organism evidence="2 3">
    <name type="scientific">Strongylus vulgaris</name>
    <name type="common">Blood worm</name>
    <dbReference type="NCBI Taxonomy" id="40348"/>
    <lineage>
        <taxon>Eukaryota</taxon>
        <taxon>Metazoa</taxon>
        <taxon>Ecdysozoa</taxon>
        <taxon>Nematoda</taxon>
        <taxon>Chromadorea</taxon>
        <taxon>Rhabditida</taxon>
        <taxon>Rhabditina</taxon>
        <taxon>Rhabditomorpha</taxon>
        <taxon>Strongyloidea</taxon>
        <taxon>Strongylidae</taxon>
        <taxon>Strongylus</taxon>
    </lineage>
</organism>
<dbReference type="AlphaFoldDB" id="A0A3P7KD88"/>
<feature type="transmembrane region" description="Helical" evidence="1">
    <location>
        <begin position="31"/>
        <end position="49"/>
    </location>
</feature>
<keyword evidence="1" id="KW-0812">Transmembrane</keyword>
<gene>
    <name evidence="2" type="ORF">SVUK_LOCUS4213</name>
</gene>
<accession>A0A3P7KD88</accession>
<evidence type="ECO:0000313" key="3">
    <source>
        <dbReference type="Proteomes" id="UP000270094"/>
    </source>
</evidence>
<reference evidence="2 3" key="1">
    <citation type="submission" date="2018-11" db="EMBL/GenBank/DDBJ databases">
        <authorList>
            <consortium name="Pathogen Informatics"/>
        </authorList>
    </citation>
    <scope>NUCLEOTIDE SEQUENCE [LARGE SCALE GENOMIC DNA]</scope>
</reference>